<dbReference type="Pfam" id="PF02469">
    <property type="entry name" value="Fasciclin"/>
    <property type="match status" value="1"/>
</dbReference>
<comment type="function">
    <text evidence="7">May be a cell surface adhesion protein.</text>
</comment>
<dbReference type="PANTHER" id="PTHR32077">
    <property type="entry name" value="FASCICLIN-LIKE ARABINOGALACTAN PROTEIN"/>
    <property type="match status" value="1"/>
</dbReference>
<keyword evidence="3" id="KW-1003">Cell membrane</keyword>
<keyword evidence="4" id="KW-0449">Lipoprotein</keyword>
<evidence type="ECO:0000256" key="6">
    <source>
        <dbReference type="ARBA" id="ARBA00023136"/>
    </source>
</evidence>
<accession>A0ABQ9MVF4</accession>
<protein>
    <recommendedName>
        <fullName evidence="9">FAS1 domain-containing protein</fullName>
    </recommendedName>
</protein>
<dbReference type="Proteomes" id="UP001174677">
    <property type="component" value="Chromosome 3"/>
</dbReference>
<evidence type="ECO:0000313" key="10">
    <source>
        <dbReference type="EMBL" id="KAJ9184277.1"/>
    </source>
</evidence>
<evidence type="ECO:0000259" key="9">
    <source>
        <dbReference type="Pfam" id="PF02469"/>
    </source>
</evidence>
<comment type="subcellular location">
    <subcellularLocation>
        <location evidence="1">Cell membrane</location>
        <topology evidence="1">Lipid-anchor</topology>
        <topology evidence="1">GPI-anchor</topology>
    </subcellularLocation>
</comment>
<dbReference type="PANTHER" id="PTHR32077:SF65">
    <property type="entry name" value="FASCICLIN-LIKE ARABINOGALACTAN PROTEIN 11"/>
    <property type="match status" value="1"/>
</dbReference>
<dbReference type="SUPFAM" id="SSF82153">
    <property type="entry name" value="FAS1 domain"/>
    <property type="match status" value="1"/>
</dbReference>
<dbReference type="EMBL" id="JARPOI010000003">
    <property type="protein sequence ID" value="KAJ9184277.1"/>
    <property type="molecule type" value="Genomic_DNA"/>
</dbReference>
<evidence type="ECO:0000256" key="1">
    <source>
        <dbReference type="ARBA" id="ARBA00004609"/>
    </source>
</evidence>
<evidence type="ECO:0000256" key="2">
    <source>
        <dbReference type="ARBA" id="ARBA00007843"/>
    </source>
</evidence>
<sequence>MRKQLSFPILLFLMLFFLYCSTSSAQTPIPAPSGPTNITTILKKAGQFTTFIKLLKSTQEADRINTQVNNSNQGLTLVQFHILPSFISMSKFQTASNLLRTQASNSANGEFPLNVTTSENQVNVTTGVDTATVANTIYTDGQLAIYQVDKILLPLDLFAASVAQKVIPMKAPATASDDTPADTSIATTTVASFSVALIATISLKL</sequence>
<dbReference type="Gene3D" id="2.30.180.10">
    <property type="entry name" value="FAS1 domain"/>
    <property type="match status" value="1"/>
</dbReference>
<proteinExistence type="inferred from homology"/>
<comment type="caution">
    <text evidence="10">The sequence shown here is derived from an EMBL/GenBank/DDBJ whole genome shotgun (WGS) entry which is preliminary data.</text>
</comment>
<feature type="chain" id="PRO_5045868761" description="FAS1 domain-containing protein" evidence="8">
    <location>
        <begin position="26"/>
        <end position="205"/>
    </location>
</feature>
<organism evidence="10 11">
    <name type="scientific">Hevea brasiliensis</name>
    <name type="common">Para rubber tree</name>
    <name type="synonym">Siphonia brasiliensis</name>
    <dbReference type="NCBI Taxonomy" id="3981"/>
    <lineage>
        <taxon>Eukaryota</taxon>
        <taxon>Viridiplantae</taxon>
        <taxon>Streptophyta</taxon>
        <taxon>Embryophyta</taxon>
        <taxon>Tracheophyta</taxon>
        <taxon>Spermatophyta</taxon>
        <taxon>Magnoliopsida</taxon>
        <taxon>eudicotyledons</taxon>
        <taxon>Gunneridae</taxon>
        <taxon>Pentapetalae</taxon>
        <taxon>rosids</taxon>
        <taxon>fabids</taxon>
        <taxon>Malpighiales</taxon>
        <taxon>Euphorbiaceae</taxon>
        <taxon>Crotonoideae</taxon>
        <taxon>Micrandreae</taxon>
        <taxon>Hevea</taxon>
    </lineage>
</organism>
<keyword evidence="4" id="KW-0336">GPI-anchor</keyword>
<keyword evidence="11" id="KW-1185">Reference proteome</keyword>
<evidence type="ECO:0000256" key="8">
    <source>
        <dbReference type="SAM" id="SignalP"/>
    </source>
</evidence>
<dbReference type="InterPro" id="IPR045003">
    <property type="entry name" value="FLA_A"/>
</dbReference>
<gene>
    <name evidence="10" type="ORF">P3X46_004020</name>
</gene>
<reference evidence="10" key="1">
    <citation type="journal article" date="2023" name="Plant Biotechnol. J.">
        <title>Chromosome-level wild Hevea brasiliensis genome provides new tools for genomic-assisted breeding and valuable loci to elevate rubber yield.</title>
        <authorList>
            <person name="Cheng H."/>
            <person name="Song X."/>
            <person name="Hu Y."/>
            <person name="Wu T."/>
            <person name="Yang Q."/>
            <person name="An Z."/>
            <person name="Feng S."/>
            <person name="Deng Z."/>
            <person name="Wu W."/>
            <person name="Zeng X."/>
            <person name="Tu M."/>
            <person name="Wang X."/>
            <person name="Huang H."/>
        </authorList>
    </citation>
    <scope>NUCLEOTIDE SEQUENCE</scope>
    <source>
        <strain evidence="10">MT/VB/25A 57/8</strain>
    </source>
</reference>
<evidence type="ECO:0000256" key="5">
    <source>
        <dbReference type="ARBA" id="ARBA00022729"/>
    </source>
</evidence>
<feature type="domain" description="FAS1" evidence="9">
    <location>
        <begin position="41"/>
        <end position="154"/>
    </location>
</feature>
<feature type="signal peptide" evidence="8">
    <location>
        <begin position="1"/>
        <end position="25"/>
    </location>
</feature>
<comment type="similarity">
    <text evidence="2">Belongs to the fasciclin-like AGP family.</text>
</comment>
<keyword evidence="6" id="KW-0472">Membrane</keyword>
<keyword evidence="5 8" id="KW-0732">Signal</keyword>
<dbReference type="InterPro" id="IPR036378">
    <property type="entry name" value="FAS1_dom_sf"/>
</dbReference>
<dbReference type="InterPro" id="IPR000782">
    <property type="entry name" value="FAS1_domain"/>
</dbReference>
<evidence type="ECO:0000313" key="11">
    <source>
        <dbReference type="Proteomes" id="UP001174677"/>
    </source>
</evidence>
<keyword evidence="4" id="KW-0325">Glycoprotein</keyword>
<evidence type="ECO:0000256" key="7">
    <source>
        <dbReference type="ARBA" id="ARBA00024686"/>
    </source>
</evidence>
<evidence type="ECO:0000256" key="4">
    <source>
        <dbReference type="ARBA" id="ARBA00022622"/>
    </source>
</evidence>
<name>A0ABQ9MVF4_HEVBR</name>
<evidence type="ECO:0000256" key="3">
    <source>
        <dbReference type="ARBA" id="ARBA00022475"/>
    </source>
</evidence>